<evidence type="ECO:0000313" key="1">
    <source>
        <dbReference type="EMBL" id="MEQ2170709.1"/>
    </source>
</evidence>
<evidence type="ECO:0000313" key="2">
    <source>
        <dbReference type="Proteomes" id="UP001476798"/>
    </source>
</evidence>
<name>A0ABV0NH23_9TELE</name>
<dbReference type="Proteomes" id="UP001476798">
    <property type="component" value="Unassembled WGS sequence"/>
</dbReference>
<sequence length="116" mass="13086">MLLLESASRCWTPASNIPATKSTTCSDKYTQYFVSCIHTVHTQRSSKLFERGTYGQKQHAVAGGFCLDQTRFIRDNQSETVTSKGAFVMYCCNKLTICFTLEQGFEANNHLNILIM</sequence>
<dbReference type="EMBL" id="JAHRIO010040096">
    <property type="protein sequence ID" value="MEQ2170709.1"/>
    <property type="molecule type" value="Genomic_DNA"/>
</dbReference>
<protein>
    <submittedName>
        <fullName evidence="1">Uncharacterized protein</fullName>
    </submittedName>
</protein>
<proteinExistence type="predicted"/>
<accession>A0ABV0NH23</accession>
<reference evidence="1 2" key="1">
    <citation type="submission" date="2021-06" db="EMBL/GenBank/DDBJ databases">
        <authorList>
            <person name="Palmer J.M."/>
        </authorList>
    </citation>
    <scope>NUCLEOTIDE SEQUENCE [LARGE SCALE GENOMIC DNA]</scope>
    <source>
        <strain evidence="1 2">GA_2019</strain>
        <tissue evidence="1">Muscle</tissue>
    </source>
</reference>
<keyword evidence="2" id="KW-1185">Reference proteome</keyword>
<gene>
    <name evidence="1" type="ORF">GOODEAATRI_003102</name>
</gene>
<organism evidence="1 2">
    <name type="scientific">Goodea atripinnis</name>
    <dbReference type="NCBI Taxonomy" id="208336"/>
    <lineage>
        <taxon>Eukaryota</taxon>
        <taxon>Metazoa</taxon>
        <taxon>Chordata</taxon>
        <taxon>Craniata</taxon>
        <taxon>Vertebrata</taxon>
        <taxon>Euteleostomi</taxon>
        <taxon>Actinopterygii</taxon>
        <taxon>Neopterygii</taxon>
        <taxon>Teleostei</taxon>
        <taxon>Neoteleostei</taxon>
        <taxon>Acanthomorphata</taxon>
        <taxon>Ovalentaria</taxon>
        <taxon>Atherinomorphae</taxon>
        <taxon>Cyprinodontiformes</taxon>
        <taxon>Goodeidae</taxon>
        <taxon>Goodea</taxon>
    </lineage>
</organism>
<comment type="caution">
    <text evidence="1">The sequence shown here is derived from an EMBL/GenBank/DDBJ whole genome shotgun (WGS) entry which is preliminary data.</text>
</comment>